<dbReference type="Proteomes" id="UP001148662">
    <property type="component" value="Unassembled WGS sequence"/>
</dbReference>
<organism evidence="1 2">
    <name type="scientific">Phlebia brevispora</name>
    <dbReference type="NCBI Taxonomy" id="194682"/>
    <lineage>
        <taxon>Eukaryota</taxon>
        <taxon>Fungi</taxon>
        <taxon>Dikarya</taxon>
        <taxon>Basidiomycota</taxon>
        <taxon>Agaricomycotina</taxon>
        <taxon>Agaricomycetes</taxon>
        <taxon>Polyporales</taxon>
        <taxon>Meruliaceae</taxon>
        <taxon>Phlebia</taxon>
    </lineage>
</organism>
<name>A0ACC1TEY3_9APHY</name>
<reference evidence="1" key="1">
    <citation type="submission" date="2022-07" db="EMBL/GenBank/DDBJ databases">
        <title>Genome Sequence of Phlebia brevispora.</title>
        <authorList>
            <person name="Buettner E."/>
        </authorList>
    </citation>
    <scope>NUCLEOTIDE SEQUENCE</scope>
    <source>
        <strain evidence="1">MPL23</strain>
    </source>
</reference>
<proteinExistence type="predicted"/>
<keyword evidence="2" id="KW-1185">Reference proteome</keyword>
<accession>A0ACC1TEY3</accession>
<evidence type="ECO:0000313" key="1">
    <source>
        <dbReference type="EMBL" id="KAJ3559557.1"/>
    </source>
</evidence>
<comment type="caution">
    <text evidence="1">The sequence shown here is derived from an EMBL/GenBank/DDBJ whole genome shotgun (WGS) entry which is preliminary data.</text>
</comment>
<protein>
    <submittedName>
        <fullName evidence="1">Uncharacterized protein</fullName>
    </submittedName>
</protein>
<sequence>MPAIMSKEPCPSLSEIRARGLLAFGKLPCQWQAQVAERILQRGDVVLNTATGSGKTLSFWLPLLFNTSGIQLVITPLNLLGQQNVAELAAAGISAIAIDSDSATGSTFQDIQDGKHRVIITSPEQLMKSGGGFERLFKDVTFRSRLISVVFDEAHCISQWGTFRPEYRQVHSLRYLLPDVPFLVASATLPSQVFRDVVQVLELNRAKLLVIRRPTDRPNIHLAVKRIEHALHSFQDLAFLVPGLGGWPDGDHLPPKFVVFCDSITDSVNAARYLRSRLPPPLRNKIMWFHSEMTNTYKAEVLEKLKSGEIWGLCATDAFGMGIDLPDICLVIQWRVARVTMCALWQRLGRGGRNQSLEATAIVFVEAKYFDTERQRKEARKRSRREKTNKRKRKKRDDGQRDEAREGGELHGQEEGDSDVELEDAPGTDENRIMDPDEVPGGLLPEEILEARKLLYAEQARQEKSNGMKRKQTDQLDMELDDFINADIRGLQCRRNVVRAFLGSDKADSDSHLCNPSHAAGCSRCAMNSSRLCCDLHSPRLLCTLPLPDLPQPTPTSKRSRIDIKYTAQPVHMQLKCELNEWWDIKTKKRFPPAWSINIGPSLVLPNEILKRIVDCTNAGKIKSVADLQKETKWADSEASEIVEIILPSAACVLVGTGTHTFISIAPNDGHGQRKLEGAKQGTWKVRYMPPHGA</sequence>
<dbReference type="EMBL" id="JANHOG010000019">
    <property type="protein sequence ID" value="KAJ3559557.1"/>
    <property type="molecule type" value="Genomic_DNA"/>
</dbReference>
<evidence type="ECO:0000313" key="2">
    <source>
        <dbReference type="Proteomes" id="UP001148662"/>
    </source>
</evidence>
<gene>
    <name evidence="1" type="ORF">NM688_g273</name>
</gene>